<keyword evidence="1" id="KW-0472">Membrane</keyword>
<comment type="caution">
    <text evidence="2">The sequence shown here is derived from an EMBL/GenBank/DDBJ whole genome shotgun (WGS) entry which is preliminary data.</text>
</comment>
<evidence type="ECO:0000313" key="3">
    <source>
        <dbReference type="Proteomes" id="UP000176863"/>
    </source>
</evidence>
<keyword evidence="1" id="KW-0812">Transmembrane</keyword>
<name>A0A1F6CU47_9BACT</name>
<evidence type="ECO:0000313" key="2">
    <source>
        <dbReference type="EMBL" id="OGG52674.1"/>
    </source>
</evidence>
<sequence>MNIFSNSTFTWWQIGLFKLSVLTFGIAIGAYWQDVFLPYFTALLAVAVVSGLYIAYVYFKQH</sequence>
<proteinExistence type="predicted"/>
<keyword evidence="1" id="KW-1133">Transmembrane helix</keyword>
<protein>
    <submittedName>
        <fullName evidence="2">Uncharacterized protein</fullName>
    </submittedName>
</protein>
<dbReference type="Proteomes" id="UP000176863">
    <property type="component" value="Unassembled WGS sequence"/>
</dbReference>
<organism evidence="2 3">
    <name type="scientific">Candidatus Kaiserbacteria bacterium RIFCSPHIGHO2_01_FULL_53_29</name>
    <dbReference type="NCBI Taxonomy" id="1798480"/>
    <lineage>
        <taxon>Bacteria</taxon>
        <taxon>Candidatus Kaiseribacteriota</taxon>
    </lineage>
</organism>
<gene>
    <name evidence="2" type="ORF">A2851_00505</name>
</gene>
<accession>A0A1F6CU47</accession>
<dbReference type="STRING" id="1798480.A2851_00505"/>
<reference evidence="2 3" key="1">
    <citation type="journal article" date="2016" name="Nat. Commun.">
        <title>Thousands of microbial genomes shed light on interconnected biogeochemical processes in an aquifer system.</title>
        <authorList>
            <person name="Anantharaman K."/>
            <person name="Brown C.T."/>
            <person name="Hug L.A."/>
            <person name="Sharon I."/>
            <person name="Castelle C.J."/>
            <person name="Probst A.J."/>
            <person name="Thomas B.C."/>
            <person name="Singh A."/>
            <person name="Wilkins M.J."/>
            <person name="Karaoz U."/>
            <person name="Brodie E.L."/>
            <person name="Williams K.H."/>
            <person name="Hubbard S.S."/>
            <person name="Banfield J.F."/>
        </authorList>
    </citation>
    <scope>NUCLEOTIDE SEQUENCE [LARGE SCALE GENOMIC DNA]</scope>
</reference>
<dbReference type="AlphaFoldDB" id="A0A1F6CU47"/>
<dbReference type="EMBL" id="MFKT01000024">
    <property type="protein sequence ID" value="OGG52674.1"/>
    <property type="molecule type" value="Genomic_DNA"/>
</dbReference>
<feature type="transmembrane region" description="Helical" evidence="1">
    <location>
        <begin position="12"/>
        <end position="32"/>
    </location>
</feature>
<feature type="transmembrane region" description="Helical" evidence="1">
    <location>
        <begin position="38"/>
        <end position="59"/>
    </location>
</feature>
<evidence type="ECO:0000256" key="1">
    <source>
        <dbReference type="SAM" id="Phobius"/>
    </source>
</evidence>